<dbReference type="Proteomes" id="UP000004473">
    <property type="component" value="Unassembled WGS sequence"/>
</dbReference>
<dbReference type="PATRIC" id="fig|1095748.3.peg.575"/>
<protein>
    <submittedName>
        <fullName evidence="1">Uncharacterized protein</fullName>
    </submittedName>
</protein>
<accession>I2NVL1</accession>
<name>I2NVL1_NEISI</name>
<dbReference type="AlphaFoldDB" id="I2NVL1"/>
<sequence length="37" mass="4355">MKWFGHGYASFRSSESVDKGQHGKQRVFWKRLIALTD</sequence>
<comment type="caution">
    <text evidence="1">The sequence shown here is derived from an EMBL/GenBank/DDBJ whole genome shotgun (WGS) entry which is preliminary data.</text>
</comment>
<reference evidence="1 2" key="1">
    <citation type="submission" date="2012-04" db="EMBL/GenBank/DDBJ databases">
        <authorList>
            <person name="Harkins D.M."/>
            <person name="Madupu R."/>
            <person name="Durkin A.S."/>
            <person name="Torralba M."/>
            <person name="Methe B."/>
            <person name="Sutton G.G."/>
            <person name="Nelson K.E."/>
        </authorList>
    </citation>
    <scope>NUCLEOTIDE SEQUENCE [LARGE SCALE GENOMIC DNA]</scope>
    <source>
        <strain evidence="1 2">VK64</strain>
    </source>
</reference>
<evidence type="ECO:0000313" key="2">
    <source>
        <dbReference type="Proteomes" id="UP000004473"/>
    </source>
</evidence>
<organism evidence="1 2">
    <name type="scientific">Neisseria sicca VK64</name>
    <dbReference type="NCBI Taxonomy" id="1095748"/>
    <lineage>
        <taxon>Bacteria</taxon>
        <taxon>Pseudomonadati</taxon>
        <taxon>Pseudomonadota</taxon>
        <taxon>Betaproteobacteria</taxon>
        <taxon>Neisseriales</taxon>
        <taxon>Neisseriaceae</taxon>
        <taxon>Neisseria</taxon>
    </lineage>
</organism>
<dbReference type="EMBL" id="AJMT01000041">
    <property type="protein sequence ID" value="EIG29872.1"/>
    <property type="molecule type" value="Genomic_DNA"/>
</dbReference>
<gene>
    <name evidence="1" type="ORF">HMPREF1051_2819</name>
</gene>
<evidence type="ECO:0000313" key="1">
    <source>
        <dbReference type="EMBL" id="EIG29872.1"/>
    </source>
</evidence>
<proteinExistence type="predicted"/>